<evidence type="ECO:0000313" key="2">
    <source>
        <dbReference type="Proteomes" id="UP000789920"/>
    </source>
</evidence>
<dbReference type="EMBL" id="CAJVQC010007556">
    <property type="protein sequence ID" value="CAG8580891.1"/>
    <property type="molecule type" value="Genomic_DNA"/>
</dbReference>
<keyword evidence="2" id="KW-1185">Reference proteome</keyword>
<feature type="non-terminal residue" evidence="1">
    <location>
        <position position="1"/>
    </location>
</feature>
<comment type="caution">
    <text evidence="1">The sequence shown here is derived from an EMBL/GenBank/DDBJ whole genome shotgun (WGS) entry which is preliminary data.</text>
</comment>
<proteinExistence type="predicted"/>
<dbReference type="Proteomes" id="UP000789920">
    <property type="component" value="Unassembled WGS sequence"/>
</dbReference>
<gene>
    <name evidence="1" type="ORF">RPERSI_LOCUS5142</name>
</gene>
<protein>
    <submittedName>
        <fullName evidence="1">13763_t:CDS:1</fullName>
    </submittedName>
</protein>
<name>A0ACA9MBV0_9GLOM</name>
<sequence>PPPRSGSGSTYGAPCGQNFTTVNQTTIGSFPIKGNVTLDMLHATNGTLLFYYSTDGINFVTQVTESKKYSLNAAENITIFVDLSKAGATVGSRGVLQAVYYEGNDTSPTNTTLYDCADIDITAEGTSPSGPSGSQKNAVIS</sequence>
<accession>A0ACA9MBV0</accession>
<evidence type="ECO:0000313" key="1">
    <source>
        <dbReference type="EMBL" id="CAG8580891.1"/>
    </source>
</evidence>
<organism evidence="1 2">
    <name type="scientific">Racocetra persica</name>
    <dbReference type="NCBI Taxonomy" id="160502"/>
    <lineage>
        <taxon>Eukaryota</taxon>
        <taxon>Fungi</taxon>
        <taxon>Fungi incertae sedis</taxon>
        <taxon>Mucoromycota</taxon>
        <taxon>Glomeromycotina</taxon>
        <taxon>Glomeromycetes</taxon>
        <taxon>Diversisporales</taxon>
        <taxon>Gigasporaceae</taxon>
        <taxon>Racocetra</taxon>
    </lineage>
</organism>
<reference evidence="1" key="1">
    <citation type="submission" date="2021-06" db="EMBL/GenBank/DDBJ databases">
        <authorList>
            <person name="Kallberg Y."/>
            <person name="Tangrot J."/>
            <person name="Rosling A."/>
        </authorList>
    </citation>
    <scope>NUCLEOTIDE SEQUENCE</scope>
    <source>
        <strain evidence="1">MA461A</strain>
    </source>
</reference>